<comment type="caution">
    <text evidence="2">The sequence shown here is derived from an EMBL/GenBank/DDBJ whole genome shotgun (WGS) entry which is preliminary data.</text>
</comment>
<feature type="transmembrane region" description="Helical" evidence="1">
    <location>
        <begin position="59"/>
        <end position="78"/>
    </location>
</feature>
<proteinExistence type="predicted"/>
<dbReference type="AlphaFoldDB" id="K1XY15"/>
<accession>K1XY15</accession>
<dbReference type="EMBL" id="AMFJ01034228">
    <property type="protein sequence ID" value="EKD29881.1"/>
    <property type="molecule type" value="Genomic_DNA"/>
</dbReference>
<keyword evidence="1" id="KW-0812">Transmembrane</keyword>
<evidence type="ECO:0000313" key="2">
    <source>
        <dbReference type="EMBL" id="EKD29881.1"/>
    </source>
</evidence>
<organism evidence="2">
    <name type="scientific">uncultured bacterium</name>
    <name type="common">gcode 4</name>
    <dbReference type="NCBI Taxonomy" id="1234023"/>
    <lineage>
        <taxon>Bacteria</taxon>
        <taxon>environmental samples</taxon>
    </lineage>
</organism>
<feature type="transmembrane region" description="Helical" evidence="1">
    <location>
        <begin position="35"/>
        <end position="53"/>
    </location>
</feature>
<keyword evidence="1" id="KW-0472">Membrane</keyword>
<keyword evidence="1" id="KW-1133">Transmembrane helix</keyword>
<reference evidence="2" key="1">
    <citation type="journal article" date="2012" name="Science">
        <title>Fermentation, hydrogen, and sulfur metabolism in multiple uncultivated bacterial phyla.</title>
        <authorList>
            <person name="Wrighton K.C."/>
            <person name="Thomas B.C."/>
            <person name="Sharon I."/>
            <person name="Miller C.S."/>
            <person name="Castelle C.J."/>
            <person name="VerBerkmoes N.C."/>
            <person name="Wilkins M.J."/>
            <person name="Hettich R.L."/>
            <person name="Lipton M.S."/>
            <person name="Williams K.H."/>
            <person name="Long P.E."/>
            <person name="Banfield J.F."/>
        </authorList>
    </citation>
    <scope>NUCLEOTIDE SEQUENCE [LARGE SCALE GENOMIC DNA]</scope>
</reference>
<gene>
    <name evidence="2" type="ORF">ACD_78C00228G0001</name>
</gene>
<protein>
    <submittedName>
        <fullName evidence="2">Uncharacterized protein</fullName>
    </submittedName>
</protein>
<name>K1XY15_9BACT</name>
<evidence type="ECO:0000256" key="1">
    <source>
        <dbReference type="SAM" id="Phobius"/>
    </source>
</evidence>
<sequence length="85" mass="9923">MRNGFIVSERRNGWWEKFSPFSPLAHMLDDFRHECFILFFGVLFIQNAIGFIAETDAAKQVWGIMTIEVIITVIARIARYPETNQ</sequence>